<sequence length="527" mass="58340">MAKKPGFLDVVKGLTQKKSSKDKEVEKYEKILEEQPDDRNALNALGDLYAKRGDAEKACTYYLNVGSLYARDGFTLKAIAVYKKAQRARPDQISTYLELADLYVQKGLIGEAKANYLSAAEKQATAGEKRESLDTYRKIADLDPSNLKIRTKLAAMYESEQFMEDAALIYVDIGEVVLREDVDTAKTHFERALELHGDNEETLSRIGYAYAEQGFSKEATPIFQKLRERFPDDLDYKEQLEMLSGGGTPTAPQSAAAHTSMPAIDFDENELGSLNFGDEDVSTDGNTLDFQIEEQGEIVWDSTAGQEELSSGPAENAASEKHTLEFEPGNEISPPSSGPQQSQKANGSFFDLASKLDASIDFSPGTGPQTSGKSPGLKVQAPEQLATSEIGDIVKEFKQGVLDEVGTEDYETHYELGISYKEMALLDDAIEELRLASLEPSKFVECQGVIALCYAEKGDYASAVQSLEEARSRVNAEEERYQDLTYQIGTLYEQAGRTSEAAQTFQELYQLKPSYRDVRTRLNKLLA</sequence>
<name>A0A2G6E716_9BACT</name>
<evidence type="ECO:0000256" key="1">
    <source>
        <dbReference type="ARBA" id="ARBA00022737"/>
    </source>
</evidence>
<evidence type="ECO:0000256" key="3">
    <source>
        <dbReference type="PROSITE-ProRule" id="PRU00339"/>
    </source>
</evidence>
<dbReference type="EMBL" id="PDPS01000025">
    <property type="protein sequence ID" value="PID57845.1"/>
    <property type="molecule type" value="Genomic_DNA"/>
</dbReference>
<dbReference type="AlphaFoldDB" id="A0A2G6E716"/>
<dbReference type="PANTHER" id="PTHR45586">
    <property type="entry name" value="TPR REPEAT-CONTAINING PROTEIN PA4667"/>
    <property type="match status" value="1"/>
</dbReference>
<dbReference type="InterPro" id="IPR011990">
    <property type="entry name" value="TPR-like_helical_dom_sf"/>
</dbReference>
<gene>
    <name evidence="6" type="ORF">CSB45_06385</name>
</gene>
<comment type="caution">
    <text evidence="6">The sequence shown here is derived from an EMBL/GenBank/DDBJ whole genome shotgun (WGS) entry which is preliminary data.</text>
</comment>
<feature type="coiled-coil region" evidence="4">
    <location>
        <begin position="460"/>
        <end position="487"/>
    </location>
</feature>
<dbReference type="Proteomes" id="UP000229740">
    <property type="component" value="Unassembled WGS sequence"/>
</dbReference>
<feature type="region of interest" description="Disordered" evidence="5">
    <location>
        <begin position="360"/>
        <end position="379"/>
    </location>
</feature>
<keyword evidence="1" id="KW-0677">Repeat</keyword>
<organism evidence="6 7">
    <name type="scientific">candidate division KSB3 bacterium</name>
    <dbReference type="NCBI Taxonomy" id="2044937"/>
    <lineage>
        <taxon>Bacteria</taxon>
        <taxon>candidate division KSB3</taxon>
    </lineage>
</organism>
<evidence type="ECO:0000256" key="5">
    <source>
        <dbReference type="SAM" id="MobiDB-lite"/>
    </source>
</evidence>
<evidence type="ECO:0000256" key="4">
    <source>
        <dbReference type="SAM" id="Coils"/>
    </source>
</evidence>
<keyword evidence="2 3" id="KW-0802">TPR repeat</keyword>
<feature type="repeat" description="TPR" evidence="3">
    <location>
        <begin position="59"/>
        <end position="92"/>
    </location>
</feature>
<evidence type="ECO:0008006" key="8">
    <source>
        <dbReference type="Google" id="ProtNLM"/>
    </source>
</evidence>
<dbReference type="PANTHER" id="PTHR45586:SF1">
    <property type="entry name" value="LIPOPOLYSACCHARIDE ASSEMBLY PROTEIN B"/>
    <property type="match status" value="1"/>
</dbReference>
<feature type="compositionally biased region" description="Low complexity" evidence="5">
    <location>
        <begin position="333"/>
        <end position="343"/>
    </location>
</feature>
<dbReference type="SMART" id="SM00028">
    <property type="entry name" value="TPR"/>
    <property type="match status" value="7"/>
</dbReference>
<feature type="repeat" description="TPR" evidence="3">
    <location>
        <begin position="482"/>
        <end position="515"/>
    </location>
</feature>
<dbReference type="Gene3D" id="1.25.40.10">
    <property type="entry name" value="Tetratricopeptide repeat domain"/>
    <property type="match status" value="4"/>
</dbReference>
<evidence type="ECO:0000313" key="7">
    <source>
        <dbReference type="Proteomes" id="UP000229740"/>
    </source>
</evidence>
<feature type="region of interest" description="Disordered" evidence="5">
    <location>
        <begin position="304"/>
        <end position="346"/>
    </location>
</feature>
<dbReference type="InterPro" id="IPR051012">
    <property type="entry name" value="CellSynth/LPSAsmb/PSIAsmb"/>
</dbReference>
<dbReference type="Pfam" id="PF13174">
    <property type="entry name" value="TPR_6"/>
    <property type="match status" value="1"/>
</dbReference>
<proteinExistence type="predicted"/>
<dbReference type="PROSITE" id="PS50005">
    <property type="entry name" value="TPR"/>
    <property type="match status" value="2"/>
</dbReference>
<evidence type="ECO:0000313" key="6">
    <source>
        <dbReference type="EMBL" id="PID57845.1"/>
    </source>
</evidence>
<protein>
    <recommendedName>
        <fullName evidence="8">Tetratricopeptide repeat protein</fullName>
    </recommendedName>
</protein>
<keyword evidence="4" id="KW-0175">Coiled coil</keyword>
<dbReference type="Pfam" id="PF13432">
    <property type="entry name" value="TPR_16"/>
    <property type="match status" value="2"/>
</dbReference>
<accession>A0A2G6E716</accession>
<evidence type="ECO:0000256" key="2">
    <source>
        <dbReference type="ARBA" id="ARBA00022803"/>
    </source>
</evidence>
<dbReference type="InterPro" id="IPR019734">
    <property type="entry name" value="TPR_rpt"/>
</dbReference>
<dbReference type="SUPFAM" id="SSF48452">
    <property type="entry name" value="TPR-like"/>
    <property type="match status" value="2"/>
</dbReference>
<reference evidence="6 7" key="1">
    <citation type="submission" date="2017-10" db="EMBL/GenBank/DDBJ databases">
        <title>Novel microbial diversity and functional potential in the marine mammal oral microbiome.</title>
        <authorList>
            <person name="Dudek N.K."/>
            <person name="Sun C.L."/>
            <person name="Burstein D."/>
            <person name="Kantor R.S."/>
            <person name="Aliaga Goltsman D.S."/>
            <person name="Bik E.M."/>
            <person name="Thomas B.C."/>
            <person name="Banfield J.F."/>
            <person name="Relman D.A."/>
        </authorList>
    </citation>
    <scope>NUCLEOTIDE SEQUENCE [LARGE SCALE GENOMIC DNA]</scope>
    <source>
        <strain evidence="6">DOLZORAL124_49_17</strain>
    </source>
</reference>